<dbReference type="STRING" id="74348.SAMN04488523_104329"/>
<sequence length="266" mass="28392">MKIFSALLLSLSGTSALADVPLAVLPQIAAADIVVIGEIHDNPEHHLQQALLSEPAAAIVFEMLTPEQAKRVSPELAQDEAALEAALGWNASGWPDFSMYYPIFRAGAEAVIFGAAVPRETARNAMADGITVAFGAGAADYDLTETLAPDEYDSRIDLQRKAHCGALPEDVLPAMVDIQRLRDARLAQVAMQAFDQTGGPVIVITGNGHARADWGVPRQLHGIRPDLRVFTILQGEDGEPPEGEADLILTQAAAVERPDPCLAFTK</sequence>
<feature type="chain" id="PRO_5011441126" evidence="1">
    <location>
        <begin position="19"/>
        <end position="266"/>
    </location>
</feature>
<organism evidence="3 4">
    <name type="scientific">Sulfitobacter brevis</name>
    <dbReference type="NCBI Taxonomy" id="74348"/>
    <lineage>
        <taxon>Bacteria</taxon>
        <taxon>Pseudomonadati</taxon>
        <taxon>Pseudomonadota</taxon>
        <taxon>Alphaproteobacteria</taxon>
        <taxon>Rhodobacterales</taxon>
        <taxon>Roseobacteraceae</taxon>
        <taxon>Sulfitobacter</taxon>
    </lineage>
</organism>
<dbReference type="Proteomes" id="UP000198977">
    <property type="component" value="Unassembled WGS sequence"/>
</dbReference>
<dbReference type="SUPFAM" id="SSF159501">
    <property type="entry name" value="EreA/ChaN-like"/>
    <property type="match status" value="1"/>
</dbReference>
<keyword evidence="1" id="KW-0732">Signal</keyword>
<feature type="signal peptide" evidence="1">
    <location>
        <begin position="1"/>
        <end position="18"/>
    </location>
</feature>
<evidence type="ECO:0000313" key="3">
    <source>
        <dbReference type="EMBL" id="SFE05265.1"/>
    </source>
</evidence>
<dbReference type="InterPro" id="IPR007314">
    <property type="entry name" value="Cofac_haem-bd_dom"/>
</dbReference>
<dbReference type="Gene3D" id="3.40.50.11550">
    <property type="match status" value="2"/>
</dbReference>
<feature type="domain" description="Haem-binding uptake Tiki superfamily ChaN" evidence="2">
    <location>
        <begin position="25"/>
        <end position="220"/>
    </location>
</feature>
<dbReference type="Pfam" id="PF04187">
    <property type="entry name" value="Cofac_haem_bdg"/>
    <property type="match status" value="1"/>
</dbReference>
<reference evidence="3 4" key="1">
    <citation type="submission" date="2016-10" db="EMBL/GenBank/DDBJ databases">
        <authorList>
            <person name="de Groot N.N."/>
        </authorList>
    </citation>
    <scope>NUCLEOTIDE SEQUENCE [LARGE SCALE GENOMIC DNA]</scope>
    <source>
        <strain evidence="3 4">DSM 11443</strain>
    </source>
</reference>
<keyword evidence="4" id="KW-1185">Reference proteome</keyword>
<evidence type="ECO:0000259" key="2">
    <source>
        <dbReference type="Pfam" id="PF04187"/>
    </source>
</evidence>
<evidence type="ECO:0000256" key="1">
    <source>
        <dbReference type="SAM" id="SignalP"/>
    </source>
</evidence>
<accession>A0A1I1XD33</accession>
<gene>
    <name evidence="3" type="ORF">SAMN04488523_104329</name>
</gene>
<dbReference type="EMBL" id="FOMW01000004">
    <property type="protein sequence ID" value="SFE05265.1"/>
    <property type="molecule type" value="Genomic_DNA"/>
</dbReference>
<name>A0A1I1XD33_9RHOB</name>
<dbReference type="CDD" id="cd14727">
    <property type="entry name" value="ChanN-like"/>
    <property type="match status" value="1"/>
</dbReference>
<evidence type="ECO:0000313" key="4">
    <source>
        <dbReference type="Proteomes" id="UP000198977"/>
    </source>
</evidence>
<dbReference type="AlphaFoldDB" id="A0A1I1XD33"/>
<protein>
    <submittedName>
        <fullName evidence="3">Uncharacterized iron-regulated protein</fullName>
    </submittedName>
</protein>
<proteinExistence type="predicted"/>